<dbReference type="SUPFAM" id="SSF141868">
    <property type="entry name" value="EAL domain-like"/>
    <property type="match status" value="1"/>
</dbReference>
<dbReference type="InterPro" id="IPR035919">
    <property type="entry name" value="EAL_sf"/>
</dbReference>
<keyword evidence="1" id="KW-0472">Membrane</keyword>
<dbReference type="InterPro" id="IPR001633">
    <property type="entry name" value="EAL_dom"/>
</dbReference>
<evidence type="ECO:0000259" key="3">
    <source>
        <dbReference type="PROSITE" id="PS50887"/>
    </source>
</evidence>
<feature type="transmembrane region" description="Helical" evidence="1">
    <location>
        <begin position="260"/>
        <end position="283"/>
    </location>
</feature>
<dbReference type="Pfam" id="PF05228">
    <property type="entry name" value="CHASE4"/>
    <property type="match status" value="1"/>
</dbReference>
<feature type="transmembrane region" description="Helical" evidence="1">
    <location>
        <begin position="16"/>
        <end position="39"/>
    </location>
</feature>
<dbReference type="InterPro" id="IPR052155">
    <property type="entry name" value="Biofilm_reg_signaling"/>
</dbReference>
<dbReference type="Proteomes" id="UP001181622">
    <property type="component" value="Unassembled WGS sequence"/>
</dbReference>
<dbReference type="SUPFAM" id="SSF55073">
    <property type="entry name" value="Nucleotide cyclase"/>
    <property type="match status" value="1"/>
</dbReference>
<dbReference type="CDD" id="cd01948">
    <property type="entry name" value="EAL"/>
    <property type="match status" value="1"/>
</dbReference>
<dbReference type="Pfam" id="PF00563">
    <property type="entry name" value="EAL"/>
    <property type="match status" value="1"/>
</dbReference>
<accession>A0ABU1DC25</accession>
<evidence type="ECO:0000313" key="5">
    <source>
        <dbReference type="Proteomes" id="UP001181622"/>
    </source>
</evidence>
<dbReference type="PANTHER" id="PTHR44757:SF10">
    <property type="entry name" value="MEMBRANE PROTEIN"/>
    <property type="match status" value="1"/>
</dbReference>
<evidence type="ECO:0000256" key="1">
    <source>
        <dbReference type="SAM" id="Phobius"/>
    </source>
</evidence>
<keyword evidence="1" id="KW-0812">Transmembrane</keyword>
<reference evidence="4" key="1">
    <citation type="submission" date="2020-10" db="EMBL/GenBank/DDBJ databases">
        <authorList>
            <person name="Abbas A."/>
            <person name="Razzaq R."/>
            <person name="Waqas M."/>
            <person name="Abbas N."/>
            <person name="Nielsen T.K."/>
            <person name="Hansen L.H."/>
            <person name="Hussain S."/>
            <person name="Shahid M."/>
        </authorList>
    </citation>
    <scope>NUCLEOTIDE SEQUENCE</scope>
    <source>
        <strain evidence="4">S14</strain>
    </source>
</reference>
<dbReference type="InterPro" id="IPR029787">
    <property type="entry name" value="Nucleotide_cyclase"/>
</dbReference>
<dbReference type="RefSeq" id="WP_309388856.1">
    <property type="nucleotide sequence ID" value="NZ_JADBEO010000005.1"/>
</dbReference>
<dbReference type="SMART" id="SM00052">
    <property type="entry name" value="EAL"/>
    <property type="match status" value="1"/>
</dbReference>
<organism evidence="4 5">
    <name type="scientific">Chelatococcus sambhunathii</name>
    <dbReference type="NCBI Taxonomy" id="363953"/>
    <lineage>
        <taxon>Bacteria</taxon>
        <taxon>Pseudomonadati</taxon>
        <taxon>Pseudomonadota</taxon>
        <taxon>Alphaproteobacteria</taxon>
        <taxon>Hyphomicrobiales</taxon>
        <taxon>Chelatococcaceae</taxon>
        <taxon>Chelatococcus</taxon>
    </lineage>
</organism>
<dbReference type="NCBIfam" id="TIGR00254">
    <property type="entry name" value="GGDEF"/>
    <property type="match status" value="1"/>
</dbReference>
<dbReference type="PANTHER" id="PTHR44757">
    <property type="entry name" value="DIGUANYLATE CYCLASE DGCP"/>
    <property type="match status" value="1"/>
</dbReference>
<evidence type="ECO:0000313" key="4">
    <source>
        <dbReference type="EMBL" id="MDR4305667.1"/>
    </source>
</evidence>
<proteinExistence type="predicted"/>
<evidence type="ECO:0000259" key="2">
    <source>
        <dbReference type="PROSITE" id="PS50883"/>
    </source>
</evidence>
<gene>
    <name evidence="4" type="ORF">IHQ68_03395</name>
</gene>
<dbReference type="CDD" id="cd01949">
    <property type="entry name" value="GGDEF"/>
    <property type="match status" value="1"/>
</dbReference>
<dbReference type="SMART" id="SM00267">
    <property type="entry name" value="GGDEF"/>
    <property type="match status" value="1"/>
</dbReference>
<comment type="caution">
    <text evidence="4">The sequence shown here is derived from an EMBL/GenBank/DDBJ whole genome shotgun (WGS) entry which is preliminary data.</text>
</comment>
<dbReference type="Gene3D" id="3.20.20.450">
    <property type="entry name" value="EAL domain"/>
    <property type="match status" value="1"/>
</dbReference>
<protein>
    <submittedName>
        <fullName evidence="4">EAL domain-containing protein</fullName>
    </submittedName>
</protein>
<feature type="domain" description="EAL" evidence="2">
    <location>
        <begin position="474"/>
        <end position="723"/>
    </location>
</feature>
<dbReference type="PROSITE" id="PS50887">
    <property type="entry name" value="GGDEF"/>
    <property type="match status" value="1"/>
</dbReference>
<feature type="domain" description="GGDEF" evidence="3">
    <location>
        <begin position="334"/>
        <end position="465"/>
    </location>
</feature>
<keyword evidence="5" id="KW-1185">Reference proteome</keyword>
<dbReference type="PROSITE" id="PS50883">
    <property type="entry name" value="EAL"/>
    <property type="match status" value="1"/>
</dbReference>
<sequence length="739" mass="80018">MPHTTLALSRSFGRRVIIPLAAMLAVAFVLVFALLLQIARDQDAAARDRTIALTEIAWSKQQKDQATLVEDYASWGAAYKNLHVDPSREWAFTEDNLGGSMFTRYGVDYAFVINAADRTTYAVVGGELSEAQAEEVMKGELPSVLRQARAAPPNTTETVSGVLNVEGSPVLVSAAAISTAEDASVEPVPGPPSVLVFGRRMTPSALERLGRELFVPALRVARDDADARQTPRMVIGTSTGAPFTLRWDPERPGSELLGHVLPWLALAAVVLTSFVALTFRYAAEAAGVVRVSTLRLADAYRDAEHQALHDPLTGLPNRVLLARSLDKALASKDARLAVLYLDLDRFKPVNDALGHGAGDQVLVEIAARLKKGVREDDLVARLGGDEFVILVRRSAFDVETLCRRLLEAVAVPIMVDENVVHVGASAGIALAPEDATSADELLRSADLALYEAKNAGRETYRFFASAMNDEVVVRTRLEAEIRAGIAAEEFFLLYQPRYDTHTMRIKGVEALLRWRHPTRGLVSPAEFISLAEETGLIIPLGAWVLRTACQAATNWDDIGVSVNVSPAQFRGADFVATVRDVLAASGLSPHRLELELTEGVLLEDTDRAGRILHGLKELGVLLSMDDFGTGYSSLGYLKNFPFDAIKIDQRFIADLQPTGDARAIVQAVLGLGRALGLSVTAEGVETPEQLMLLRMDNCSELQGYLMSMPVSGAEISALIEPQRVRRDDVEAAAIAASGR</sequence>
<dbReference type="Pfam" id="PF00990">
    <property type="entry name" value="GGDEF"/>
    <property type="match status" value="1"/>
</dbReference>
<name>A0ABU1DC25_9HYPH</name>
<keyword evidence="1" id="KW-1133">Transmembrane helix</keyword>
<dbReference type="InterPro" id="IPR000160">
    <property type="entry name" value="GGDEF_dom"/>
</dbReference>
<dbReference type="Gene3D" id="3.30.70.270">
    <property type="match status" value="1"/>
</dbReference>
<dbReference type="InterPro" id="IPR043128">
    <property type="entry name" value="Rev_trsase/Diguanyl_cyclase"/>
</dbReference>
<dbReference type="EMBL" id="JADBEO010000005">
    <property type="protein sequence ID" value="MDR4305667.1"/>
    <property type="molecule type" value="Genomic_DNA"/>
</dbReference>
<dbReference type="InterPro" id="IPR007892">
    <property type="entry name" value="CHASE4"/>
</dbReference>